<evidence type="ECO:0000313" key="2">
    <source>
        <dbReference type="Proteomes" id="UP000184404"/>
    </source>
</evidence>
<keyword evidence="2" id="KW-1185">Reference proteome</keyword>
<proteinExistence type="predicted"/>
<name>A0A1M4Y5I3_9FIRM</name>
<dbReference type="RefSeq" id="WP_072935738.1">
    <property type="nucleotide sequence ID" value="NZ_FQUG01000006.1"/>
</dbReference>
<dbReference type="OrthoDB" id="1669216at2"/>
<protein>
    <submittedName>
        <fullName evidence="1">Uncharacterized protein</fullName>
    </submittedName>
</protein>
<organism evidence="1 2">
    <name type="scientific">Schwartzia succinivorans DSM 10502</name>
    <dbReference type="NCBI Taxonomy" id="1123243"/>
    <lineage>
        <taxon>Bacteria</taxon>
        <taxon>Bacillati</taxon>
        <taxon>Bacillota</taxon>
        <taxon>Negativicutes</taxon>
        <taxon>Selenomonadales</taxon>
        <taxon>Selenomonadaceae</taxon>
        <taxon>Schwartzia</taxon>
    </lineage>
</organism>
<dbReference type="EMBL" id="FQUG01000006">
    <property type="protein sequence ID" value="SHF01021.1"/>
    <property type="molecule type" value="Genomic_DNA"/>
</dbReference>
<sequence>MEYILLVVLLGLLGLFLSEMYRQVTKLNTVRRLIDTYEHDTENPKVIDEMYAFCLKDRKLKKVMAKYNPTKKDFDMIYHKLLMYGNFRKINRFVPISSFFAVYTLDYLLKNKDLDAYTLTKRTMNFFNI</sequence>
<dbReference type="Proteomes" id="UP000184404">
    <property type="component" value="Unassembled WGS sequence"/>
</dbReference>
<gene>
    <name evidence="1" type="ORF">SAMN02745190_01636</name>
</gene>
<accession>A0A1M4Y5I3</accession>
<reference evidence="1 2" key="1">
    <citation type="submission" date="2016-11" db="EMBL/GenBank/DDBJ databases">
        <authorList>
            <person name="Jaros S."/>
            <person name="Januszkiewicz K."/>
            <person name="Wedrychowicz H."/>
        </authorList>
    </citation>
    <scope>NUCLEOTIDE SEQUENCE [LARGE SCALE GENOMIC DNA]</scope>
    <source>
        <strain evidence="1 2">DSM 10502</strain>
    </source>
</reference>
<evidence type="ECO:0000313" key="1">
    <source>
        <dbReference type="EMBL" id="SHF01021.1"/>
    </source>
</evidence>
<dbReference type="AlphaFoldDB" id="A0A1M4Y5I3"/>